<feature type="compositionally biased region" description="Basic and acidic residues" evidence="1">
    <location>
        <begin position="23"/>
        <end position="38"/>
    </location>
</feature>
<protein>
    <submittedName>
        <fullName evidence="3">Copper-containing nitrite reductase</fullName>
    </submittedName>
</protein>
<organism evidence="2 3">
    <name type="scientific">Macrostomum lignano</name>
    <dbReference type="NCBI Taxonomy" id="282301"/>
    <lineage>
        <taxon>Eukaryota</taxon>
        <taxon>Metazoa</taxon>
        <taxon>Spiralia</taxon>
        <taxon>Lophotrochozoa</taxon>
        <taxon>Platyhelminthes</taxon>
        <taxon>Rhabditophora</taxon>
        <taxon>Macrostomorpha</taxon>
        <taxon>Macrostomida</taxon>
        <taxon>Macrostomidae</taxon>
        <taxon>Macrostomum</taxon>
    </lineage>
</organism>
<sequence length="60" mass="6425">PAGAAPAADGNVSSDQQSTDSRTSSRADHTASSRRGDPTVEPTTRHRKCSMTKIWCRRPA</sequence>
<feature type="region of interest" description="Disordered" evidence="1">
    <location>
        <begin position="1"/>
        <end position="60"/>
    </location>
</feature>
<keyword evidence="2" id="KW-1185">Reference proteome</keyword>
<dbReference type="AlphaFoldDB" id="A0A1I8HEJ6"/>
<dbReference type="WBParaSite" id="maker-uti_cns_0005720-snap-gene-0.3-mRNA-1">
    <property type="protein sequence ID" value="maker-uti_cns_0005720-snap-gene-0.3-mRNA-1"/>
    <property type="gene ID" value="maker-uti_cns_0005720-snap-gene-0.3"/>
</dbReference>
<evidence type="ECO:0000313" key="2">
    <source>
        <dbReference type="Proteomes" id="UP000095280"/>
    </source>
</evidence>
<evidence type="ECO:0000313" key="3">
    <source>
        <dbReference type="WBParaSite" id="maker-uti_cns_0005720-snap-gene-0.3-mRNA-1"/>
    </source>
</evidence>
<accession>A0A1I8HEJ6</accession>
<dbReference type="Proteomes" id="UP000095280">
    <property type="component" value="Unplaced"/>
</dbReference>
<feature type="compositionally biased region" description="Basic residues" evidence="1">
    <location>
        <begin position="45"/>
        <end position="60"/>
    </location>
</feature>
<reference evidence="3" key="1">
    <citation type="submission" date="2016-11" db="UniProtKB">
        <authorList>
            <consortium name="WormBaseParasite"/>
        </authorList>
    </citation>
    <scope>IDENTIFICATION</scope>
</reference>
<evidence type="ECO:0000256" key="1">
    <source>
        <dbReference type="SAM" id="MobiDB-lite"/>
    </source>
</evidence>
<proteinExistence type="predicted"/>
<feature type="compositionally biased region" description="Low complexity" evidence="1">
    <location>
        <begin position="13"/>
        <end position="22"/>
    </location>
</feature>
<name>A0A1I8HEJ6_9PLAT</name>